<evidence type="ECO:0000313" key="5">
    <source>
        <dbReference type="Proteomes" id="UP001501509"/>
    </source>
</evidence>
<gene>
    <name evidence="2" type="primary">gatD</name>
    <name evidence="4" type="ORF">GCM10010411_58750</name>
</gene>
<evidence type="ECO:0000313" key="4">
    <source>
        <dbReference type="EMBL" id="GAA2615949.1"/>
    </source>
</evidence>
<protein>
    <recommendedName>
        <fullName evidence="2">Lipid II isoglutaminyl synthase (glutamine-hydrolyzing) subunit GatD</fullName>
        <ecNumber evidence="2">6.3.5.13</ecNumber>
    </recommendedName>
    <alternativeName>
        <fullName evidence="2">Lipid II isoglutaminyl synthase glutaminase subunit</fullName>
        <ecNumber evidence="2">3.5.1.2</ecNumber>
    </alternativeName>
</protein>
<dbReference type="HAMAP" id="MF_02213">
    <property type="entry name" value="Lipid_II_synth_GatD"/>
    <property type="match status" value="1"/>
</dbReference>
<comment type="similarity">
    <text evidence="2">Belongs to the CobB/CobQ family. GatD subfamily.</text>
</comment>
<dbReference type="CDD" id="cd01750">
    <property type="entry name" value="GATase1_CobQ"/>
    <property type="match status" value="1"/>
</dbReference>
<dbReference type="PROSITE" id="PS51274">
    <property type="entry name" value="GATASE_COBBQ"/>
    <property type="match status" value="1"/>
</dbReference>
<keyword evidence="2" id="KW-0133">Cell shape</keyword>
<comment type="pathway">
    <text evidence="2">Cell wall biogenesis; peptidoglycan biosynthesis.</text>
</comment>
<comment type="caution">
    <text evidence="4">The sequence shown here is derived from an EMBL/GenBank/DDBJ whole genome shotgun (WGS) entry which is preliminary data.</text>
</comment>
<reference evidence="4 5" key="1">
    <citation type="journal article" date="2019" name="Int. J. Syst. Evol. Microbiol.">
        <title>The Global Catalogue of Microorganisms (GCM) 10K type strain sequencing project: providing services to taxonomists for standard genome sequencing and annotation.</title>
        <authorList>
            <consortium name="The Broad Institute Genomics Platform"/>
            <consortium name="The Broad Institute Genome Sequencing Center for Infectious Disease"/>
            <person name="Wu L."/>
            <person name="Ma J."/>
        </authorList>
    </citation>
    <scope>NUCLEOTIDE SEQUENCE [LARGE SCALE GENOMIC DNA]</scope>
    <source>
        <strain evidence="4 5">JCM 6833</strain>
    </source>
</reference>
<dbReference type="EMBL" id="BAAATD010000008">
    <property type="protein sequence ID" value="GAA2615949.1"/>
    <property type="molecule type" value="Genomic_DNA"/>
</dbReference>
<proteinExistence type="inferred from homology"/>
<comment type="catalytic activity">
    <reaction evidence="2">
        <text>L-glutamine + H2O = L-glutamate + NH4(+)</text>
        <dbReference type="Rhea" id="RHEA:15889"/>
        <dbReference type="ChEBI" id="CHEBI:15377"/>
        <dbReference type="ChEBI" id="CHEBI:28938"/>
        <dbReference type="ChEBI" id="CHEBI:29985"/>
        <dbReference type="ChEBI" id="CHEBI:58359"/>
        <dbReference type="EC" id="3.5.1.2"/>
    </reaction>
</comment>
<feature type="binding site" evidence="2">
    <location>
        <position position="129"/>
    </location>
    <ligand>
        <name>substrate</name>
    </ligand>
</feature>
<dbReference type="InterPro" id="IPR043702">
    <property type="entry name" value="Lipid_II_synth_GatD"/>
</dbReference>
<dbReference type="RefSeq" id="WP_344545697.1">
    <property type="nucleotide sequence ID" value="NZ_BAAATD010000008.1"/>
</dbReference>
<dbReference type="EC" id="3.5.1.2" evidence="2"/>
<comment type="catalytic activity">
    <reaction evidence="2">
        <text>beta-D-GlcNAc-(1-&gt;4)-Mur2Ac(oyl-L-Ala-gamma-D-Glu-L-Lys-D-Ala-D-Ala)-di-trans,octa-cis-undecaprenyl diphosphate + L-glutamine + ATP + H2O = beta-D-GlcNAc-(1-&gt;4)-Mur2Ac(oyl-L-Ala-D-isoglutaminyl-L-Lys-D-Ala-D-Ala)-di-trans,octa-cis-undecaprenyl diphosphate + L-glutamate + ADP + phosphate + H(+)</text>
        <dbReference type="Rhea" id="RHEA:57928"/>
        <dbReference type="ChEBI" id="CHEBI:15377"/>
        <dbReference type="ChEBI" id="CHEBI:15378"/>
        <dbReference type="ChEBI" id="CHEBI:29985"/>
        <dbReference type="ChEBI" id="CHEBI:30616"/>
        <dbReference type="ChEBI" id="CHEBI:43474"/>
        <dbReference type="ChEBI" id="CHEBI:58359"/>
        <dbReference type="ChEBI" id="CHEBI:60033"/>
        <dbReference type="ChEBI" id="CHEBI:62233"/>
        <dbReference type="ChEBI" id="CHEBI:456216"/>
        <dbReference type="EC" id="6.3.5.13"/>
    </reaction>
</comment>
<comment type="function">
    <text evidence="2">The lipid II isoglutaminyl synthase complex catalyzes the formation of alpha-D-isoglutamine in the cell wall lipid II stem peptide. The GatD subunit catalyzes the hydrolysis of glutamine to glutamate and ammonia. The resulting ammonia molecule is channeled to the active site of MurT.</text>
</comment>
<keyword evidence="2" id="KW-0378">Hydrolase</keyword>
<accession>A0ABN3Q4R3</accession>
<dbReference type="PANTHER" id="PTHR21343">
    <property type="entry name" value="DETHIOBIOTIN SYNTHETASE"/>
    <property type="match status" value="1"/>
</dbReference>
<feature type="active site" description="Nucleophile" evidence="2">
    <location>
        <position position="95"/>
    </location>
</feature>
<sequence>MSSNRPLKLVWIYPDLLSTYGDQGNTIVLERRAALRGIPTETVHMRSDEPVPTDGDIYLLGGGEDRPQILAAQRLRNDGGLRVAAEGGAVIFGVCAGFQILGHEFGGEEGQLVPGLGLLDIRSFRGEQRAVGEVVGDVATELNVPRITGFENHQGATQIGPNARPLARVVAGIGNGGGDGTEGAYAGRILGTYMHGPALVRNPGLADLLLRWAVGAELQPIDDSWAGRLREERLNAVLTSG</sequence>
<dbReference type="Gene3D" id="3.40.50.880">
    <property type="match status" value="1"/>
</dbReference>
<dbReference type="SUPFAM" id="SSF52317">
    <property type="entry name" value="Class I glutamine amidotransferase-like"/>
    <property type="match status" value="1"/>
</dbReference>
<evidence type="ECO:0000256" key="2">
    <source>
        <dbReference type="HAMAP-Rule" id="MF_02213"/>
    </source>
</evidence>
<dbReference type="InterPro" id="IPR029062">
    <property type="entry name" value="Class_I_gatase-like"/>
</dbReference>
<keyword evidence="2" id="KW-0961">Cell wall biogenesis/degradation</keyword>
<dbReference type="EC" id="6.3.5.13" evidence="2"/>
<keyword evidence="1 2" id="KW-0315">Glutamine amidotransferase</keyword>
<evidence type="ECO:0000256" key="1">
    <source>
        <dbReference type="ARBA" id="ARBA00022962"/>
    </source>
</evidence>
<keyword evidence="5" id="KW-1185">Reference proteome</keyword>
<dbReference type="Proteomes" id="UP001501509">
    <property type="component" value="Unassembled WGS sequence"/>
</dbReference>
<dbReference type="InterPro" id="IPR033949">
    <property type="entry name" value="CobQ_GATase1"/>
</dbReference>
<keyword evidence="2" id="KW-0573">Peptidoglycan synthesis</keyword>
<keyword evidence="2" id="KW-0436">Ligase</keyword>
<feature type="active site" evidence="2">
    <location>
        <position position="195"/>
    </location>
</feature>
<dbReference type="Pfam" id="PF07685">
    <property type="entry name" value="GATase_3"/>
    <property type="match status" value="1"/>
</dbReference>
<name>A0ABN3Q4R3_9ACTN</name>
<organism evidence="4 5">
    <name type="scientific">Actinomadura fulvescens</name>
    <dbReference type="NCBI Taxonomy" id="46160"/>
    <lineage>
        <taxon>Bacteria</taxon>
        <taxon>Bacillati</taxon>
        <taxon>Actinomycetota</taxon>
        <taxon>Actinomycetes</taxon>
        <taxon>Streptosporangiales</taxon>
        <taxon>Thermomonosporaceae</taxon>
        <taxon>Actinomadura</taxon>
    </lineage>
</organism>
<dbReference type="InterPro" id="IPR011698">
    <property type="entry name" value="GATase_3"/>
</dbReference>
<comment type="subunit">
    <text evidence="2">Forms a heterodimer with MurT.</text>
</comment>
<dbReference type="PANTHER" id="PTHR21343:SF9">
    <property type="entry name" value="LIPID II ISOGLUTAMINYL SYNTHASE (GLUTAMINE-HYDROLYZING) SUBUNIT GATD"/>
    <property type="match status" value="1"/>
</dbReference>
<feature type="domain" description="CobB/CobQ-like glutamine amidotransferase" evidence="3">
    <location>
        <begin position="9"/>
        <end position="202"/>
    </location>
</feature>
<evidence type="ECO:0000259" key="3">
    <source>
        <dbReference type="Pfam" id="PF07685"/>
    </source>
</evidence>